<evidence type="ECO:0000313" key="2">
    <source>
        <dbReference type="Proteomes" id="UP000197068"/>
    </source>
</evidence>
<organism evidence="1 2">
    <name type="scientific">Colwellia marinimaniae</name>
    <dbReference type="NCBI Taxonomy" id="1513592"/>
    <lineage>
        <taxon>Bacteria</taxon>
        <taxon>Pseudomonadati</taxon>
        <taxon>Pseudomonadota</taxon>
        <taxon>Gammaproteobacteria</taxon>
        <taxon>Alteromonadales</taxon>
        <taxon>Colwelliaceae</taxon>
        <taxon>Colwellia</taxon>
    </lineage>
</organism>
<dbReference type="EMBL" id="BDQM01000021">
    <property type="protein sequence ID" value="GAW96886.1"/>
    <property type="molecule type" value="Genomic_DNA"/>
</dbReference>
<keyword evidence="2" id="KW-1185">Reference proteome</keyword>
<reference evidence="1 2" key="1">
    <citation type="submission" date="2017-06" db="EMBL/GenBank/DDBJ databases">
        <title>Whole Genome Sequences of Colwellia marinimaniae MTCD1.</title>
        <authorList>
            <person name="Kusumoto H."/>
            <person name="Inoue M."/>
            <person name="Tanikawa K."/>
            <person name="Maeji H."/>
            <person name="Cameron J.H."/>
            <person name="Bartlett D.H."/>
        </authorList>
    </citation>
    <scope>NUCLEOTIDE SEQUENCE [LARGE SCALE GENOMIC DNA]</scope>
    <source>
        <strain evidence="1 2">MTCD1</strain>
    </source>
</reference>
<gene>
    <name evidence="1" type="ORF">MTCD1_02509</name>
</gene>
<evidence type="ECO:0000313" key="1">
    <source>
        <dbReference type="EMBL" id="GAW96886.1"/>
    </source>
</evidence>
<name>A0ABQ0MWZ5_9GAMM</name>
<proteinExistence type="predicted"/>
<protein>
    <submittedName>
        <fullName evidence="1">Uncharacterized protein</fullName>
    </submittedName>
</protein>
<dbReference type="RefSeq" id="WP_057182069.1">
    <property type="nucleotide sequence ID" value="NZ_BDQM01000021.1"/>
</dbReference>
<comment type="caution">
    <text evidence="1">The sequence shown here is derived from an EMBL/GenBank/DDBJ whole genome shotgun (WGS) entry which is preliminary data.</text>
</comment>
<sequence length="212" mass="24042">MEVINGKAIDLSEKCNGEHKYNPNNKKDEFYREILEQSLLHKSDSYFVGLPCRCCVGDSHCDNLRSQAKQSDSQLTWANLFVNANYPEFLASTVTILKGKTINMICHEKADLAGLPFAVNDSFRVGANAWSQNYDVMLTAMTAYIEKNNTENQVFIFCAGVLSNMLIFQLNKAYPNNTYLDVGSVFDDMMGLGQTRKYLKCSKKRLKQVCVW</sequence>
<accession>A0ABQ0MWZ5</accession>
<dbReference type="Proteomes" id="UP000197068">
    <property type="component" value="Unassembled WGS sequence"/>
</dbReference>